<keyword evidence="2" id="KW-1185">Reference proteome</keyword>
<evidence type="ECO:0000313" key="1">
    <source>
        <dbReference type="EMBL" id="ABM39002.1"/>
    </source>
</evidence>
<reference evidence="2" key="1">
    <citation type="journal article" date="2009" name="Environ. Microbiol.">
        <title>The genome of Polaromonas naphthalenivorans strain CJ2, isolated from coal tar-contaminated sediment, reveals physiological and metabolic versatility and evolution through extensive horizontal gene transfer.</title>
        <authorList>
            <person name="Yagi J.M."/>
            <person name="Sims D."/>
            <person name="Brettin T."/>
            <person name="Bruce D."/>
            <person name="Madsen E.L."/>
        </authorList>
    </citation>
    <scope>NUCLEOTIDE SEQUENCE [LARGE SCALE GENOMIC DNA]</scope>
    <source>
        <strain evidence="2">CJ2</strain>
    </source>
</reference>
<dbReference type="STRING" id="365044.Pnap_3706"/>
<gene>
    <name evidence="1" type="ordered locus">Pnap_3706</name>
</gene>
<sequence length="246" mass="26272">MAPLSGAGLPLVQEPFPALPAMDTQPKVGTYEPKRANFAQAQPSREARHVADWAVDSGDNGAMPFVIVDKADARVFVFDAGGQLRGASSALLGLARGDDSVPGIGQRKLSSILPEERTTPAGRFVAALDHNLQGKEMLWVDYETAISLHPVVTSNARERRAERLVTPSPLDNRISYGCINVPADFYASVVSPAFTGTDGIVYVLPETRSAHAVFGAYDVEERARLNMASQAVSAPVVSRSAANLTR</sequence>
<name>A1VTM4_POLNA</name>
<dbReference type="Proteomes" id="UP000000644">
    <property type="component" value="Chromosome"/>
</dbReference>
<accession>A1VTM4</accession>
<dbReference type="eggNOG" id="COG1376">
    <property type="taxonomic scope" value="Bacteria"/>
</dbReference>
<dbReference type="HOGENOM" id="CLU_077685_1_0_4"/>
<organism evidence="1 2">
    <name type="scientific">Polaromonas naphthalenivorans (strain CJ2)</name>
    <dbReference type="NCBI Taxonomy" id="365044"/>
    <lineage>
        <taxon>Bacteria</taxon>
        <taxon>Pseudomonadati</taxon>
        <taxon>Pseudomonadota</taxon>
        <taxon>Betaproteobacteria</taxon>
        <taxon>Burkholderiales</taxon>
        <taxon>Comamonadaceae</taxon>
        <taxon>Polaromonas</taxon>
    </lineage>
</organism>
<dbReference type="EMBL" id="CP000529">
    <property type="protein sequence ID" value="ABM39002.1"/>
    <property type="molecule type" value="Genomic_DNA"/>
</dbReference>
<evidence type="ECO:0008006" key="3">
    <source>
        <dbReference type="Google" id="ProtNLM"/>
    </source>
</evidence>
<dbReference type="AlphaFoldDB" id="A1VTM4"/>
<protein>
    <recommendedName>
        <fullName evidence="3">L,D-transpeptidase</fullName>
    </recommendedName>
</protein>
<evidence type="ECO:0000313" key="2">
    <source>
        <dbReference type="Proteomes" id="UP000000644"/>
    </source>
</evidence>
<proteinExistence type="predicted"/>
<dbReference type="KEGG" id="pna:Pnap_3706"/>